<dbReference type="Pfam" id="PF01437">
    <property type="entry name" value="PSI"/>
    <property type="match status" value="1"/>
</dbReference>
<dbReference type="OMA" id="LEDNCAR"/>
<dbReference type="GO" id="GO:0007411">
    <property type="term" value="P:axon guidance"/>
    <property type="evidence" value="ECO:0007669"/>
    <property type="project" value="TreeGrafter"/>
</dbReference>
<dbReference type="EnsemblMetazoa" id="XM_038218207.1">
    <property type="protein sequence ID" value="XP_038074135.1"/>
    <property type="gene ID" value="LOC119742167"/>
</dbReference>
<dbReference type="InterPro" id="IPR036352">
    <property type="entry name" value="Semap_dom_sf"/>
</dbReference>
<dbReference type="RefSeq" id="XP_038074135.1">
    <property type="nucleotide sequence ID" value="XM_038218207.1"/>
</dbReference>
<dbReference type="Gene3D" id="3.30.1680.10">
    <property type="entry name" value="ligand-binding face of the semaphorins, domain 2"/>
    <property type="match status" value="1"/>
</dbReference>
<dbReference type="SUPFAM" id="SSF101912">
    <property type="entry name" value="Sema domain"/>
    <property type="match status" value="1"/>
</dbReference>
<evidence type="ECO:0000256" key="6">
    <source>
        <dbReference type="SAM" id="Coils"/>
    </source>
</evidence>
<keyword evidence="3" id="KW-1015">Disulfide bond</keyword>
<dbReference type="PROSITE" id="PS51004">
    <property type="entry name" value="SEMA"/>
    <property type="match status" value="1"/>
</dbReference>
<evidence type="ECO:0000256" key="5">
    <source>
        <dbReference type="PROSITE-ProRule" id="PRU00352"/>
    </source>
</evidence>
<proteinExistence type="predicted"/>
<reference evidence="8" key="1">
    <citation type="submission" date="2022-11" db="UniProtKB">
        <authorList>
            <consortium name="EnsemblMetazoa"/>
        </authorList>
    </citation>
    <scope>IDENTIFICATION</scope>
</reference>
<dbReference type="GO" id="GO:0005886">
    <property type="term" value="C:plasma membrane"/>
    <property type="evidence" value="ECO:0007669"/>
    <property type="project" value="TreeGrafter"/>
</dbReference>
<dbReference type="InterPro" id="IPR016201">
    <property type="entry name" value="PSI"/>
</dbReference>
<evidence type="ECO:0000256" key="2">
    <source>
        <dbReference type="ARBA" id="ARBA00023136"/>
    </source>
</evidence>
<dbReference type="GO" id="GO:0071526">
    <property type="term" value="P:semaphorin-plexin signaling pathway"/>
    <property type="evidence" value="ECO:0007669"/>
    <property type="project" value="TreeGrafter"/>
</dbReference>
<accession>A0A914BE47</accession>
<keyword evidence="4" id="KW-0325">Glycoprotein</keyword>
<evidence type="ECO:0000313" key="9">
    <source>
        <dbReference type="Proteomes" id="UP000887568"/>
    </source>
</evidence>
<dbReference type="OrthoDB" id="9988752at2759"/>
<dbReference type="GO" id="GO:0045499">
    <property type="term" value="F:chemorepellent activity"/>
    <property type="evidence" value="ECO:0007669"/>
    <property type="project" value="TreeGrafter"/>
</dbReference>
<dbReference type="AlphaFoldDB" id="A0A914BE47"/>
<dbReference type="SUPFAM" id="SSF103575">
    <property type="entry name" value="Plexin repeat"/>
    <property type="match status" value="1"/>
</dbReference>
<comment type="caution">
    <text evidence="5">Lacks conserved residue(s) required for the propagation of feature annotation.</text>
</comment>
<dbReference type="GeneID" id="119742167"/>
<dbReference type="InterPro" id="IPR001627">
    <property type="entry name" value="Semap_dom"/>
</dbReference>
<evidence type="ECO:0000256" key="1">
    <source>
        <dbReference type="ARBA" id="ARBA00004370"/>
    </source>
</evidence>
<dbReference type="PANTHER" id="PTHR11036">
    <property type="entry name" value="SEMAPHORIN"/>
    <property type="match status" value="1"/>
</dbReference>
<evidence type="ECO:0000259" key="7">
    <source>
        <dbReference type="PROSITE" id="PS51004"/>
    </source>
</evidence>
<protein>
    <recommendedName>
        <fullName evidence="7">Sema domain-containing protein</fullName>
    </recommendedName>
</protein>
<evidence type="ECO:0000256" key="3">
    <source>
        <dbReference type="ARBA" id="ARBA00023157"/>
    </source>
</evidence>
<comment type="subcellular location">
    <subcellularLocation>
        <location evidence="1">Membrane</location>
    </subcellularLocation>
</comment>
<dbReference type="InterPro" id="IPR015943">
    <property type="entry name" value="WD40/YVTN_repeat-like_dom_sf"/>
</dbReference>
<dbReference type="GO" id="GO:0030335">
    <property type="term" value="P:positive regulation of cell migration"/>
    <property type="evidence" value="ECO:0007669"/>
    <property type="project" value="TreeGrafter"/>
</dbReference>
<sequence length="672" mass="75015">MTYGPNASVIDGKYYRTLVLINDQLFVGGKAQLFSVDTADLTMLDYVSIPTTVAQTCDYCNNYIRVIHPLLNSSVLLECGTNSKHPYCQQRSIGNLSDVESRFSLSTSESIVPFTHNQNSSGWFLTEDLDLFVGTKLELVAGSLARPAIVKSMLQNDSSQNVVGIEVQLKTKNDASVLSNNGPPHPEFVGDPINYNGHVYFFFREIATEFVNERVVYSRVAVVCQNDTGGRAFSNVLLDTNLATFTKTRLTCFIQGDEPYHYNEIQDIYQSPHDINVIFAVFATRAPGLASSAVCAYRMDDIELLFKESKFTHQESDGMLWTSVNMDPTDPRLVMCPDTSGFSDVEFVAILGNGQILYTADANNLHYENPITSTPSNPLLVIDGERFSQIVVDENVFSSTDVMFIGTENGTVLKAYLNGDRSEARVVEEISLNTNDHVKTPVLTMLLSDSAQAVFVGTDHGIYKIPFQHCQDYATCQSCLDARDPYCSWKNEECVHSGDGLQALEDNCARKMCPDFNADSELMVKTRPSNLFRSLNITNQPLNMYLVAQADVKENLLVVDDEIRCPPCASLPYTEHRSISSSQEFLMLLINGSSTENMNCSCSIVLATECVTKTINFTITADNSPRLNLAAEYMDVLSKYDNDISKYEQKLNKWIQKKYCMQDELNSCERCL</sequence>
<keyword evidence="9" id="KW-1185">Reference proteome</keyword>
<dbReference type="SMART" id="SM00423">
    <property type="entry name" value="PSI"/>
    <property type="match status" value="1"/>
</dbReference>
<evidence type="ECO:0000313" key="8">
    <source>
        <dbReference type="EnsemblMetazoa" id="XP_038074135.1"/>
    </source>
</evidence>
<organism evidence="8 9">
    <name type="scientific">Patiria miniata</name>
    <name type="common">Bat star</name>
    <name type="synonym">Asterina miniata</name>
    <dbReference type="NCBI Taxonomy" id="46514"/>
    <lineage>
        <taxon>Eukaryota</taxon>
        <taxon>Metazoa</taxon>
        <taxon>Echinodermata</taxon>
        <taxon>Eleutherozoa</taxon>
        <taxon>Asterozoa</taxon>
        <taxon>Asteroidea</taxon>
        <taxon>Valvatacea</taxon>
        <taxon>Valvatida</taxon>
        <taxon>Asterinidae</taxon>
        <taxon>Patiria</taxon>
    </lineage>
</organism>
<name>A0A914BE47_PATMI</name>
<dbReference type="Pfam" id="PF01403">
    <property type="entry name" value="Sema"/>
    <property type="match status" value="1"/>
</dbReference>
<keyword evidence="2" id="KW-0472">Membrane</keyword>
<dbReference type="InterPro" id="IPR002165">
    <property type="entry name" value="Plexin_repeat"/>
</dbReference>
<evidence type="ECO:0000256" key="4">
    <source>
        <dbReference type="ARBA" id="ARBA00023180"/>
    </source>
</evidence>
<dbReference type="GO" id="GO:0030215">
    <property type="term" value="F:semaphorin receptor binding"/>
    <property type="evidence" value="ECO:0007669"/>
    <property type="project" value="InterPro"/>
</dbReference>
<dbReference type="SMART" id="SM00630">
    <property type="entry name" value="Sema"/>
    <property type="match status" value="1"/>
</dbReference>
<dbReference type="PANTHER" id="PTHR11036:SF127">
    <property type="entry name" value="SEMAPHORIN-1A"/>
    <property type="match status" value="1"/>
</dbReference>
<feature type="domain" description="Sema" evidence="7">
    <location>
        <begin position="1"/>
        <end position="467"/>
    </location>
</feature>
<dbReference type="InterPro" id="IPR027231">
    <property type="entry name" value="Semaphorin"/>
</dbReference>
<dbReference type="Proteomes" id="UP000887568">
    <property type="component" value="Unplaced"/>
</dbReference>
<dbReference type="Gene3D" id="2.130.10.10">
    <property type="entry name" value="YVTN repeat-like/Quinoprotein amine dehydrogenase"/>
    <property type="match status" value="1"/>
</dbReference>
<keyword evidence="6" id="KW-0175">Coiled coil</keyword>
<feature type="coiled-coil region" evidence="6">
    <location>
        <begin position="630"/>
        <end position="657"/>
    </location>
</feature>